<dbReference type="Gene3D" id="3.40.50.150">
    <property type="entry name" value="Vaccinia Virus protein VP39"/>
    <property type="match status" value="2"/>
</dbReference>
<name>A0A0P6Y5E5_9CHLR</name>
<evidence type="ECO:0000256" key="1">
    <source>
        <dbReference type="ARBA" id="ARBA00010203"/>
    </source>
</evidence>
<evidence type="ECO:0000256" key="5">
    <source>
        <dbReference type="ARBA" id="ARBA00022691"/>
    </source>
</evidence>
<comment type="similarity">
    <text evidence="1">Belongs to the N(4)/N(6)-methyltransferase family. N(4) subfamily.</text>
</comment>
<dbReference type="PROSITE" id="PS00093">
    <property type="entry name" value="N4_MTASE"/>
    <property type="match status" value="1"/>
</dbReference>
<evidence type="ECO:0000313" key="10">
    <source>
        <dbReference type="EMBL" id="KPL76812.1"/>
    </source>
</evidence>
<evidence type="ECO:0000256" key="2">
    <source>
        <dbReference type="ARBA" id="ARBA00012185"/>
    </source>
</evidence>
<dbReference type="GO" id="GO:0009307">
    <property type="term" value="P:DNA restriction-modification system"/>
    <property type="evidence" value="ECO:0007669"/>
    <property type="project" value="UniProtKB-KW"/>
</dbReference>
<dbReference type="EMBL" id="LGHJ01000011">
    <property type="protein sequence ID" value="KPL76812.1"/>
    <property type="molecule type" value="Genomic_DNA"/>
</dbReference>
<dbReference type="GO" id="GO:0003677">
    <property type="term" value="F:DNA binding"/>
    <property type="evidence" value="ECO:0007669"/>
    <property type="project" value="UniProtKB-KW"/>
</dbReference>
<dbReference type="Pfam" id="PF01555">
    <property type="entry name" value="N6_N4_Mtase"/>
    <property type="match status" value="1"/>
</dbReference>
<dbReference type="PATRIC" id="fig|360411.5.peg.287"/>
<evidence type="ECO:0000256" key="8">
    <source>
        <dbReference type="ARBA" id="ARBA00049120"/>
    </source>
</evidence>
<keyword evidence="11" id="KW-1185">Reference proteome</keyword>
<gene>
    <name evidence="10" type="ORF">AC812_05860</name>
</gene>
<dbReference type="Proteomes" id="UP000050514">
    <property type="component" value="Unassembled WGS sequence"/>
</dbReference>
<dbReference type="EC" id="2.1.1.113" evidence="2"/>
<dbReference type="AlphaFoldDB" id="A0A0P6Y5E5"/>
<keyword evidence="7" id="KW-0238">DNA-binding</keyword>
<comment type="caution">
    <text evidence="10">The sequence shown here is derived from an EMBL/GenBank/DDBJ whole genome shotgun (WGS) entry which is preliminary data.</text>
</comment>
<evidence type="ECO:0000256" key="3">
    <source>
        <dbReference type="ARBA" id="ARBA00022603"/>
    </source>
</evidence>
<dbReference type="SUPFAM" id="SSF53335">
    <property type="entry name" value="S-adenosyl-L-methionine-dependent methyltransferases"/>
    <property type="match status" value="3"/>
</dbReference>
<proteinExistence type="inferred from homology"/>
<dbReference type="STRING" id="360411.AC812_05860"/>
<comment type="catalytic activity">
    <reaction evidence="8">
        <text>a 2'-deoxycytidine in DNA + S-adenosyl-L-methionine = an N(4)-methyl-2'-deoxycytidine in DNA + S-adenosyl-L-homocysteine + H(+)</text>
        <dbReference type="Rhea" id="RHEA:16857"/>
        <dbReference type="Rhea" id="RHEA-COMP:11369"/>
        <dbReference type="Rhea" id="RHEA-COMP:13674"/>
        <dbReference type="ChEBI" id="CHEBI:15378"/>
        <dbReference type="ChEBI" id="CHEBI:57856"/>
        <dbReference type="ChEBI" id="CHEBI:59789"/>
        <dbReference type="ChEBI" id="CHEBI:85452"/>
        <dbReference type="ChEBI" id="CHEBI:137933"/>
        <dbReference type="EC" id="2.1.1.113"/>
    </reaction>
</comment>
<keyword evidence="4" id="KW-0808">Transferase</keyword>
<dbReference type="InterPro" id="IPR029063">
    <property type="entry name" value="SAM-dependent_MTases_sf"/>
</dbReference>
<dbReference type="InterPro" id="IPR002941">
    <property type="entry name" value="DNA_methylase_N4/N6"/>
</dbReference>
<evidence type="ECO:0000256" key="7">
    <source>
        <dbReference type="ARBA" id="ARBA00023125"/>
    </source>
</evidence>
<dbReference type="InterPro" id="IPR017985">
    <property type="entry name" value="MeTrfase_CN4_CS"/>
</dbReference>
<dbReference type="GO" id="GO:0008170">
    <property type="term" value="F:N-methyltransferase activity"/>
    <property type="evidence" value="ECO:0007669"/>
    <property type="project" value="InterPro"/>
</dbReference>
<reference evidence="10 11" key="1">
    <citation type="submission" date="2015-07" db="EMBL/GenBank/DDBJ databases">
        <title>Draft genome of Bellilinea caldifistulae DSM 17877.</title>
        <authorList>
            <person name="Hemp J."/>
            <person name="Ward L.M."/>
            <person name="Pace L.A."/>
            <person name="Fischer W.W."/>
        </authorList>
    </citation>
    <scope>NUCLEOTIDE SEQUENCE [LARGE SCALE GENOMIC DNA]</scope>
    <source>
        <strain evidence="10 11">GOMI-1</strain>
    </source>
</reference>
<accession>A0A0P6Y5E5</accession>
<keyword evidence="5" id="KW-0949">S-adenosyl-L-methionine</keyword>
<dbReference type="OrthoDB" id="9800801at2"/>
<evidence type="ECO:0000256" key="6">
    <source>
        <dbReference type="ARBA" id="ARBA00022747"/>
    </source>
</evidence>
<dbReference type="RefSeq" id="WP_082148840.1">
    <property type="nucleotide sequence ID" value="NZ_DF967971.1"/>
</dbReference>
<dbReference type="GO" id="GO:0015667">
    <property type="term" value="F:site-specific DNA-methyltransferase (cytosine-N4-specific) activity"/>
    <property type="evidence" value="ECO:0007669"/>
    <property type="project" value="UniProtKB-EC"/>
</dbReference>
<protein>
    <recommendedName>
        <fullName evidence="2">site-specific DNA-methyltransferase (cytosine-N(4)-specific)</fullName>
        <ecNumber evidence="2">2.1.1.113</ecNumber>
    </recommendedName>
</protein>
<feature type="domain" description="DNA methylase N-4/N-6" evidence="9">
    <location>
        <begin position="102"/>
        <end position="158"/>
    </location>
</feature>
<evidence type="ECO:0000256" key="4">
    <source>
        <dbReference type="ARBA" id="ARBA00022679"/>
    </source>
</evidence>
<keyword evidence="6" id="KW-0680">Restriction system</keyword>
<evidence type="ECO:0000313" key="11">
    <source>
        <dbReference type="Proteomes" id="UP000050514"/>
    </source>
</evidence>
<evidence type="ECO:0000259" key="9">
    <source>
        <dbReference type="Pfam" id="PF01555"/>
    </source>
</evidence>
<dbReference type="GO" id="GO:0032259">
    <property type="term" value="P:methylation"/>
    <property type="evidence" value="ECO:0007669"/>
    <property type="project" value="UniProtKB-KW"/>
</dbReference>
<organism evidence="10 11">
    <name type="scientific">Bellilinea caldifistulae</name>
    <dbReference type="NCBI Taxonomy" id="360411"/>
    <lineage>
        <taxon>Bacteria</taxon>
        <taxon>Bacillati</taxon>
        <taxon>Chloroflexota</taxon>
        <taxon>Anaerolineae</taxon>
        <taxon>Anaerolineales</taxon>
        <taxon>Anaerolineaceae</taxon>
        <taxon>Bellilinea</taxon>
    </lineage>
</organism>
<keyword evidence="3" id="KW-0489">Methyltransferase</keyword>
<sequence length="471" mass="54706">MSEDLELVTIDEAAQLVGKTPHNIRDYIQRGRIRKYNELGQPIERATNGHLRVSLKEIRIFLSLVEQGLEKHHHAGLHPELGFHDVPEHKRTKHVHRLHPYLGKFIPQLVEWFLARYFQPDDVILDPFMGSGTTLIQGNEMKMHTIGIDISPFNCLIARVKAAKYDITKASYEILDIEKKVANFSAELNRSEINKWSLFPLDTIEDIKNRLLANCKSEYLKTWFAPRALIEMLYYRDLIPNYHYQDLLRVLLSRAVRSSRLVPHYDLATPKVPLPVGEKYWCRKHNRFCYPIDNCITKIHAYSRDTARRIAEFDKIRSDRSINIIQADSRTVDLKAELASTVIAGRPIDGIFTSPPYVGQIDYHDQHIYAYELFGFPRQDEQEIGPKKKGKSKQAQFEYIEGIAAVFRNVLPLLKSDAKIFVVANDRFNLYPEIAKRSGLRIIDEFHRAVTKRTEQGDDPYQETIFFMMKA</sequence>